<dbReference type="SUPFAM" id="SSF52218">
    <property type="entry name" value="Flavoproteins"/>
    <property type="match status" value="1"/>
</dbReference>
<reference evidence="5" key="2">
    <citation type="submission" date="2017-10" db="EMBL/GenBank/DDBJ databases">
        <authorList>
            <person name="Banno H."/>
            <person name="Chua N.-H."/>
        </authorList>
    </citation>
    <scope>NUCLEOTIDE SEQUENCE [LARGE SCALE GENOMIC DNA]</scope>
    <source>
        <strain evidence="5">Kuenenia_mbr1_ru-nijmegen</strain>
    </source>
</reference>
<dbReference type="Proteomes" id="UP000221734">
    <property type="component" value="Chromosome Kuenenia_stuttgartiensis_MBR1"/>
</dbReference>
<keyword evidence="6" id="KW-1185">Reference proteome</keyword>
<proteinExistence type="predicted"/>
<evidence type="ECO:0000313" key="5">
    <source>
        <dbReference type="EMBL" id="SOH04189.1"/>
    </source>
</evidence>
<dbReference type="PANTHER" id="PTHR43278">
    <property type="entry name" value="NAD(P)H-DEPENDENT FMN-CONTAINING OXIDOREDUCTASE YWQN-RELATED"/>
    <property type="match status" value="1"/>
</dbReference>
<dbReference type="EMBL" id="CP049055">
    <property type="protein sequence ID" value="QII09943.1"/>
    <property type="molecule type" value="Genomic_DNA"/>
</dbReference>
<dbReference type="KEGG" id="kst:KSMBR1_1690"/>
<dbReference type="Gene3D" id="3.40.50.360">
    <property type="match status" value="1"/>
</dbReference>
<dbReference type="InterPro" id="IPR029039">
    <property type="entry name" value="Flavoprotein-like_sf"/>
</dbReference>
<dbReference type="InterPro" id="IPR051796">
    <property type="entry name" value="ISF_SsuE-like"/>
</dbReference>
<evidence type="ECO:0000259" key="3">
    <source>
        <dbReference type="Pfam" id="PF03358"/>
    </source>
</evidence>
<evidence type="ECO:0000313" key="7">
    <source>
        <dbReference type="Proteomes" id="UP000501926"/>
    </source>
</evidence>
<accession>A0A2C9CE77</accession>
<gene>
    <name evidence="4" type="ORF">KsCSTR_05640</name>
    <name evidence="5" type="ORF">KSMBR1_1690</name>
</gene>
<dbReference type="Proteomes" id="UP000501926">
    <property type="component" value="Chromosome"/>
</dbReference>
<reference evidence="6" key="1">
    <citation type="submission" date="2017-10" db="EMBL/GenBank/DDBJ databases">
        <authorList>
            <person name="Frank J."/>
        </authorList>
    </citation>
    <scope>NUCLEOTIDE SEQUENCE [LARGE SCALE GENOMIC DNA]</scope>
</reference>
<protein>
    <submittedName>
        <fullName evidence="4">NAD(P)H dependent FMN reductase-like protein</fullName>
    </submittedName>
</protein>
<evidence type="ECO:0000313" key="4">
    <source>
        <dbReference type="EMBL" id="QII09943.1"/>
    </source>
</evidence>
<dbReference type="RefSeq" id="WP_157820483.1">
    <property type="nucleotide sequence ID" value="NZ_CP049055.1"/>
</dbReference>
<evidence type="ECO:0000256" key="2">
    <source>
        <dbReference type="ARBA" id="ARBA00022643"/>
    </source>
</evidence>
<dbReference type="PANTHER" id="PTHR43278:SF2">
    <property type="entry name" value="IRON-SULFUR FLAVOPROTEIN"/>
    <property type="match status" value="1"/>
</dbReference>
<dbReference type="EMBL" id="LT934425">
    <property type="protein sequence ID" value="SOH04189.1"/>
    <property type="molecule type" value="Genomic_DNA"/>
</dbReference>
<sequence>MKVIAVFGSPRSGGNSDIILDHLIKGIEANGICVEKIILRNLSFSPCISCGRCMQTGICAVNDDMQKIYPRIVEAGGIIVASPIYFMGVSAQLKAFIDRFQVFWSRKYILHFPVRKDGVAAKGFFIATAARHESEELFAGAIKTVKSFFHVIDAEYAGDMLCSELEEKGAVYKKQAILKQAFDTGKTLFI</sequence>
<feature type="domain" description="NADPH-dependent FMN reductase-like" evidence="3">
    <location>
        <begin position="1"/>
        <end position="109"/>
    </location>
</feature>
<organism evidence="5 6">
    <name type="scientific">Kuenenia stuttgartiensis</name>
    <dbReference type="NCBI Taxonomy" id="174633"/>
    <lineage>
        <taxon>Bacteria</taxon>
        <taxon>Pseudomonadati</taxon>
        <taxon>Planctomycetota</taxon>
        <taxon>Candidatus Brocadiia</taxon>
        <taxon>Candidatus Brocadiales</taxon>
        <taxon>Candidatus Brocadiaceae</taxon>
        <taxon>Candidatus Kuenenia</taxon>
    </lineage>
</organism>
<dbReference type="Pfam" id="PF03358">
    <property type="entry name" value="FMN_red"/>
    <property type="match status" value="1"/>
</dbReference>
<dbReference type="OrthoDB" id="9805976at2"/>
<dbReference type="GO" id="GO:0016491">
    <property type="term" value="F:oxidoreductase activity"/>
    <property type="evidence" value="ECO:0007669"/>
    <property type="project" value="InterPro"/>
</dbReference>
<dbReference type="InterPro" id="IPR005025">
    <property type="entry name" value="FMN_Rdtase-like_dom"/>
</dbReference>
<evidence type="ECO:0000256" key="1">
    <source>
        <dbReference type="ARBA" id="ARBA00022630"/>
    </source>
</evidence>
<dbReference type="AlphaFoldDB" id="A0A2C9CE77"/>
<keyword evidence="2" id="KW-0288">FMN</keyword>
<name>A0A2C9CE77_KUEST</name>
<reference evidence="4 7" key="3">
    <citation type="submission" date="2020-02" db="EMBL/GenBank/DDBJ databases">
        <title>Newly sequenced genome of strain CSTR1 showed variability in Candidatus Kuenenia stuttgartiensis genomes.</title>
        <authorList>
            <person name="Ding C."/>
            <person name="Adrian L."/>
        </authorList>
    </citation>
    <scope>NUCLEOTIDE SEQUENCE [LARGE SCALE GENOMIC DNA]</scope>
    <source>
        <strain evidence="4 7">CSTR1</strain>
    </source>
</reference>
<keyword evidence="1" id="KW-0285">Flavoprotein</keyword>
<evidence type="ECO:0000313" key="6">
    <source>
        <dbReference type="Proteomes" id="UP000221734"/>
    </source>
</evidence>